<dbReference type="AlphaFoldDB" id="B0RSN1"/>
<organism evidence="1 2">
    <name type="scientific">Xanthomonas campestris pv. campestris (strain B100)</name>
    <dbReference type="NCBI Taxonomy" id="509169"/>
    <lineage>
        <taxon>Bacteria</taxon>
        <taxon>Pseudomonadati</taxon>
        <taxon>Pseudomonadota</taxon>
        <taxon>Gammaproteobacteria</taxon>
        <taxon>Lysobacterales</taxon>
        <taxon>Lysobacteraceae</taxon>
        <taxon>Xanthomonas</taxon>
    </lineage>
</organism>
<dbReference type="HOGENOM" id="CLU_2605205_0_0_6"/>
<reference evidence="1 2" key="1">
    <citation type="journal article" date="2008" name="J. Biotechnol.">
        <title>The genome of Xanthomonas campestris pv. campestris B100 and its use for the reconstruction of metabolic pathways involved in xanthan biosynthesis.</title>
        <authorList>
            <person name="Vorholter F.J."/>
            <person name="Schneiker S."/>
            <person name="Goesmann A."/>
            <person name="Krause L."/>
            <person name="Bekel T."/>
            <person name="Kaiser O."/>
            <person name="Linke B."/>
            <person name="Patschkowski T."/>
            <person name="Ruckert C."/>
            <person name="Schmid J."/>
            <person name="Sidhu V.K."/>
            <person name="Sieber V."/>
            <person name="Tauch A."/>
            <person name="Watt S.A."/>
            <person name="Weisshaar B."/>
            <person name="Becker A."/>
            <person name="Niehaus K."/>
            <person name="Puhler A."/>
        </authorList>
    </citation>
    <scope>NUCLEOTIDE SEQUENCE [LARGE SCALE GENOMIC DNA]</scope>
    <source>
        <strain evidence="1 2">B100</strain>
    </source>
</reference>
<name>B0RSN1_XANCB</name>
<sequence>MGNEVFFGDMVDALQQSGRPLCQMGWAIWHPQCLRCDAAALVPQRFQLNPTLRVRRLTRLDGAGAGWHAVRFLPPRCVP</sequence>
<gene>
    <name evidence="1" type="ORF">XCCB100_2113</name>
</gene>
<protein>
    <submittedName>
        <fullName evidence="1">Uncharacterized protein</fullName>
    </submittedName>
</protein>
<proteinExistence type="predicted"/>
<accession>B0RSN1</accession>
<dbReference type="EMBL" id="AM920689">
    <property type="protein sequence ID" value="CAP51466.1"/>
    <property type="molecule type" value="Genomic_DNA"/>
</dbReference>
<evidence type="ECO:0000313" key="1">
    <source>
        <dbReference type="EMBL" id="CAP51466.1"/>
    </source>
</evidence>
<dbReference type="KEGG" id="xca:xcc-b100_2113"/>
<dbReference type="Proteomes" id="UP000001188">
    <property type="component" value="Chromosome"/>
</dbReference>
<evidence type="ECO:0000313" key="2">
    <source>
        <dbReference type="Proteomes" id="UP000001188"/>
    </source>
</evidence>